<evidence type="ECO:0000313" key="6">
    <source>
        <dbReference type="Proteomes" id="UP000183461"/>
    </source>
</evidence>
<reference evidence="5 6" key="1">
    <citation type="submission" date="2016-11" db="EMBL/GenBank/DDBJ databases">
        <authorList>
            <person name="Jaros S."/>
            <person name="Januszkiewicz K."/>
            <person name="Wedrychowicz H."/>
        </authorList>
    </citation>
    <scope>NUCLEOTIDE SEQUENCE [LARGE SCALE GENOMIC DNA]</scope>
    <source>
        <strain evidence="5 6">YL228</strain>
    </source>
</reference>
<accession>A0A1K1MWV7</accession>
<gene>
    <name evidence="5" type="ORF">SAMN02910280_1464</name>
</gene>
<keyword evidence="5" id="KW-0813">Transport</keyword>
<feature type="signal peptide" evidence="3">
    <location>
        <begin position="1"/>
        <end position="18"/>
    </location>
</feature>
<dbReference type="InterPro" id="IPR025997">
    <property type="entry name" value="SBP_2_dom"/>
</dbReference>
<evidence type="ECO:0000259" key="4">
    <source>
        <dbReference type="Pfam" id="PF13407"/>
    </source>
</evidence>
<sequence length="378" mass="41111">MKKLLAAAAALAIGCSVASCGEKKTDSQTTNSDTKKTIGIAMPTKELERWNSDGESLKSQFEKAGYKVDLRFSENNADKQNEDISGMLSDGVDLLLIAAVDGSTLSDTLAGAKEKNIPVVAYDRLIMNTGALTYYISFDNLTVGKLQGEYVRDQLHLISTTTEYNIEFVAGDEGDNNARYFFNGAYDVLKPYVDNGTLHILSGKNAFEQVATIGWTTENAEKNMKETLASYYNDDKSLDIVLCANDSTALGVANALASDYKGGNTPIITGQDGDIANLKNIVDGKQSMTVYKNVNDEAAVAFGVCKMLLDGGIPTAKLTESFGDVKVNYDSESYNNGVKYIQSYLLVPYVITKDNLQLLVDTGNFKWDSENKYIEAAK</sequence>
<dbReference type="GO" id="GO:0030288">
    <property type="term" value="C:outer membrane-bounded periplasmic space"/>
    <property type="evidence" value="ECO:0007669"/>
    <property type="project" value="TreeGrafter"/>
</dbReference>
<dbReference type="PANTHER" id="PTHR30036:SF1">
    <property type="entry name" value="D-XYLOSE-BINDING PERIPLASMIC PROTEIN"/>
    <property type="match status" value="1"/>
</dbReference>
<dbReference type="PROSITE" id="PS51257">
    <property type="entry name" value="PROKAR_LIPOPROTEIN"/>
    <property type="match status" value="1"/>
</dbReference>
<organism evidence="5 6">
    <name type="scientific">Ruminococcus flavefaciens</name>
    <dbReference type="NCBI Taxonomy" id="1265"/>
    <lineage>
        <taxon>Bacteria</taxon>
        <taxon>Bacillati</taxon>
        <taxon>Bacillota</taxon>
        <taxon>Clostridia</taxon>
        <taxon>Eubacteriales</taxon>
        <taxon>Oscillospiraceae</taxon>
        <taxon>Ruminococcus</taxon>
    </lineage>
</organism>
<evidence type="ECO:0000256" key="2">
    <source>
        <dbReference type="ARBA" id="ARBA00022729"/>
    </source>
</evidence>
<keyword evidence="5" id="KW-0762">Sugar transport</keyword>
<dbReference type="InterPro" id="IPR028082">
    <property type="entry name" value="Peripla_BP_I"/>
</dbReference>
<dbReference type="Proteomes" id="UP000183461">
    <property type="component" value="Unassembled WGS sequence"/>
</dbReference>
<evidence type="ECO:0000256" key="1">
    <source>
        <dbReference type="ARBA" id="ARBA00004196"/>
    </source>
</evidence>
<feature type="domain" description="Periplasmic binding protein" evidence="4">
    <location>
        <begin position="38"/>
        <end position="311"/>
    </location>
</feature>
<dbReference type="RefSeq" id="WP_072299801.1">
    <property type="nucleotide sequence ID" value="NZ_FPIP01000003.1"/>
</dbReference>
<comment type="subcellular location">
    <subcellularLocation>
        <location evidence="1">Cell envelope</location>
    </subcellularLocation>
</comment>
<dbReference type="PANTHER" id="PTHR30036">
    <property type="entry name" value="D-XYLOSE-BINDING PERIPLASMIC PROTEIN"/>
    <property type="match status" value="1"/>
</dbReference>
<evidence type="ECO:0000313" key="5">
    <source>
        <dbReference type="EMBL" id="SFW27591.1"/>
    </source>
</evidence>
<evidence type="ECO:0000256" key="3">
    <source>
        <dbReference type="SAM" id="SignalP"/>
    </source>
</evidence>
<feature type="chain" id="PRO_5039669180" evidence="3">
    <location>
        <begin position="19"/>
        <end position="378"/>
    </location>
</feature>
<dbReference type="Gene3D" id="3.40.50.2300">
    <property type="match status" value="2"/>
</dbReference>
<dbReference type="Pfam" id="PF13407">
    <property type="entry name" value="Peripla_BP_4"/>
    <property type="match status" value="1"/>
</dbReference>
<protein>
    <submittedName>
        <fullName evidence="5">Putative multiple sugar transport system substrate-binding protein</fullName>
    </submittedName>
</protein>
<dbReference type="SUPFAM" id="SSF53822">
    <property type="entry name" value="Periplasmic binding protein-like I"/>
    <property type="match status" value="1"/>
</dbReference>
<dbReference type="CDD" id="cd19994">
    <property type="entry name" value="PBP1_ChvE"/>
    <property type="match status" value="1"/>
</dbReference>
<dbReference type="GO" id="GO:0030246">
    <property type="term" value="F:carbohydrate binding"/>
    <property type="evidence" value="ECO:0007669"/>
    <property type="project" value="TreeGrafter"/>
</dbReference>
<dbReference type="EMBL" id="FPIP01000003">
    <property type="protein sequence ID" value="SFW27591.1"/>
    <property type="molecule type" value="Genomic_DNA"/>
</dbReference>
<name>A0A1K1MWV7_RUMFL</name>
<keyword evidence="2 3" id="KW-0732">Signal</keyword>
<proteinExistence type="predicted"/>
<dbReference type="AlphaFoldDB" id="A0A1K1MWV7"/>
<dbReference type="InterPro" id="IPR050555">
    <property type="entry name" value="Bact_Solute-Bind_Prot2"/>
</dbReference>